<evidence type="ECO:0000256" key="1">
    <source>
        <dbReference type="SAM" id="Phobius"/>
    </source>
</evidence>
<keyword evidence="3" id="KW-1185">Reference proteome</keyword>
<evidence type="ECO:0000313" key="3">
    <source>
        <dbReference type="Proteomes" id="UP000429980"/>
    </source>
</evidence>
<keyword evidence="1" id="KW-0812">Transmembrane</keyword>
<sequence length="39" mass="4508">MKLFRLSMLHNILLISAPFIYFYIVTRGGQSAKKKPPNI</sequence>
<name>A0ABY3G0N2_9BACI</name>
<keyword evidence="1" id="KW-0472">Membrane</keyword>
<protein>
    <submittedName>
        <fullName evidence="2">Uncharacterized protein</fullName>
    </submittedName>
</protein>
<dbReference type="Proteomes" id="UP000429980">
    <property type="component" value="Unassembled WGS sequence"/>
</dbReference>
<keyword evidence="1" id="KW-1133">Transmembrane helix</keyword>
<evidence type="ECO:0000313" key="2">
    <source>
        <dbReference type="EMBL" id="TWL43856.1"/>
    </source>
</evidence>
<proteinExistence type="predicted"/>
<gene>
    <name evidence="2" type="ORF">CHCC15381_4199</name>
</gene>
<dbReference type="EMBL" id="NILF01000011">
    <property type="protein sequence ID" value="TWL43856.1"/>
    <property type="molecule type" value="Genomic_DNA"/>
</dbReference>
<feature type="transmembrane region" description="Helical" evidence="1">
    <location>
        <begin position="6"/>
        <end position="25"/>
    </location>
</feature>
<comment type="caution">
    <text evidence="2">The sequence shown here is derived from an EMBL/GenBank/DDBJ whole genome shotgun (WGS) entry which is preliminary data.</text>
</comment>
<organism evidence="2 3">
    <name type="scientific">Bacillus paralicheniformis</name>
    <dbReference type="NCBI Taxonomy" id="1648923"/>
    <lineage>
        <taxon>Bacteria</taxon>
        <taxon>Bacillati</taxon>
        <taxon>Bacillota</taxon>
        <taxon>Bacilli</taxon>
        <taxon>Bacillales</taxon>
        <taxon>Bacillaceae</taxon>
        <taxon>Bacillus</taxon>
    </lineage>
</organism>
<reference evidence="2 3" key="1">
    <citation type="submission" date="2019-06" db="EMBL/GenBank/DDBJ databases">
        <title>Genome sequence analysis of &gt;100 Bacillus licheniformis strains suggests intrinsic resistance to this species.</title>
        <authorList>
            <person name="Wels M."/>
            <person name="Siezen R.J."/>
            <person name="Johansen E."/>
            <person name="Stuer-Lauridsen B."/>
            <person name="Bjerre K."/>
            <person name="Nielsen B.K.K."/>
        </authorList>
    </citation>
    <scope>NUCLEOTIDE SEQUENCE [LARGE SCALE GENOMIC DNA]</scope>
    <source>
        <strain evidence="2 3">BAC-15381</strain>
    </source>
</reference>
<accession>A0ABY3G0N2</accession>